<dbReference type="GO" id="GO:0003700">
    <property type="term" value="F:DNA-binding transcription factor activity"/>
    <property type="evidence" value="ECO:0007669"/>
    <property type="project" value="InterPro"/>
</dbReference>
<dbReference type="EMBL" id="CP037867">
    <property type="protein sequence ID" value="QBM27554.1"/>
    <property type="molecule type" value="Genomic_DNA"/>
</dbReference>
<name>A0A4P6X1S7_HYDPS</name>
<gene>
    <name evidence="5" type="primary">slyA</name>
    <name evidence="5" type="ORF">HPF_07660</name>
</gene>
<dbReference type="SUPFAM" id="SSF46785">
    <property type="entry name" value="Winged helix' DNA-binding domain"/>
    <property type="match status" value="1"/>
</dbReference>
<reference evidence="5 6" key="1">
    <citation type="submission" date="2019-03" db="EMBL/GenBank/DDBJ databases">
        <authorList>
            <person name="Sebastian G."/>
            <person name="Baumann P."/>
            <person name="Ruckert C."/>
            <person name="Kalinowski J."/>
            <person name="Nebel B."/>
            <person name="Takors R."/>
            <person name="Blombach B."/>
        </authorList>
    </citation>
    <scope>NUCLEOTIDE SEQUENCE [LARGE SCALE GENOMIC DNA]</scope>
    <source>
        <strain evidence="5 6">DSM 1084</strain>
    </source>
</reference>
<protein>
    <submittedName>
        <fullName evidence="5">Transcriptional regulator SlyA</fullName>
    </submittedName>
</protein>
<keyword evidence="6" id="KW-1185">Reference proteome</keyword>
<dbReference type="Gene3D" id="1.10.10.10">
    <property type="entry name" value="Winged helix-like DNA-binding domain superfamily/Winged helix DNA-binding domain"/>
    <property type="match status" value="1"/>
</dbReference>
<keyword evidence="1" id="KW-0805">Transcription regulation</keyword>
<dbReference type="PANTHER" id="PTHR33164">
    <property type="entry name" value="TRANSCRIPTIONAL REGULATOR, MARR FAMILY"/>
    <property type="match status" value="1"/>
</dbReference>
<dbReference type="InterPro" id="IPR036388">
    <property type="entry name" value="WH-like_DNA-bd_sf"/>
</dbReference>
<dbReference type="GO" id="GO:0003677">
    <property type="term" value="F:DNA binding"/>
    <property type="evidence" value="ECO:0007669"/>
    <property type="project" value="UniProtKB-KW"/>
</dbReference>
<dbReference type="KEGG" id="hpse:HPF_07660"/>
<dbReference type="InterPro" id="IPR039422">
    <property type="entry name" value="MarR/SlyA-like"/>
</dbReference>
<keyword evidence="3" id="KW-0804">Transcription</keyword>
<proteinExistence type="predicted"/>
<accession>A0A4P6X1S7</accession>
<dbReference type="AlphaFoldDB" id="A0A4P6X1S7"/>
<evidence type="ECO:0000256" key="2">
    <source>
        <dbReference type="ARBA" id="ARBA00023125"/>
    </source>
</evidence>
<dbReference type="PROSITE" id="PS01117">
    <property type="entry name" value="HTH_MARR_1"/>
    <property type="match status" value="1"/>
</dbReference>
<feature type="domain" description="HTH marR-type" evidence="4">
    <location>
        <begin position="19"/>
        <end position="152"/>
    </location>
</feature>
<dbReference type="PANTHER" id="PTHR33164:SF64">
    <property type="entry name" value="TRANSCRIPTIONAL REGULATOR SLYA"/>
    <property type="match status" value="1"/>
</dbReference>
<evidence type="ECO:0000256" key="3">
    <source>
        <dbReference type="ARBA" id="ARBA00023163"/>
    </source>
</evidence>
<dbReference type="GO" id="GO:0006950">
    <property type="term" value="P:response to stress"/>
    <property type="evidence" value="ECO:0007669"/>
    <property type="project" value="TreeGrafter"/>
</dbReference>
<dbReference type="PRINTS" id="PR00598">
    <property type="entry name" value="HTHMARR"/>
</dbReference>
<organism evidence="5 6">
    <name type="scientific">Hydrogenophaga pseudoflava</name>
    <name type="common">Pseudomonas carboxydoflava</name>
    <dbReference type="NCBI Taxonomy" id="47421"/>
    <lineage>
        <taxon>Bacteria</taxon>
        <taxon>Pseudomonadati</taxon>
        <taxon>Pseudomonadota</taxon>
        <taxon>Betaproteobacteria</taxon>
        <taxon>Burkholderiales</taxon>
        <taxon>Comamonadaceae</taxon>
        <taxon>Hydrogenophaga</taxon>
    </lineage>
</organism>
<dbReference type="InterPro" id="IPR023187">
    <property type="entry name" value="Tscrpt_reg_MarR-type_CS"/>
</dbReference>
<dbReference type="Proteomes" id="UP000293912">
    <property type="component" value="Chromosome"/>
</dbReference>
<dbReference type="InterPro" id="IPR000835">
    <property type="entry name" value="HTH_MarR-typ"/>
</dbReference>
<evidence type="ECO:0000256" key="1">
    <source>
        <dbReference type="ARBA" id="ARBA00023015"/>
    </source>
</evidence>
<evidence type="ECO:0000313" key="5">
    <source>
        <dbReference type="EMBL" id="QBM27554.1"/>
    </source>
</evidence>
<dbReference type="InterPro" id="IPR036390">
    <property type="entry name" value="WH_DNA-bd_sf"/>
</dbReference>
<sequence length="161" mass="17902">MSRTPKPVQFYKAETYNAEESLGFLMKRILLSVVQQVDKRLVAHDLTTAQWGPLKHLQSNGGRSTVAELARWTNSDAGAMTRLLDRLEKKGLCKRVRSTEDRRVVLVDLTPEGEAALVHVPQVLSDVLNAHLAGFSKSEWEALKGYLTRMAETGDALRDAG</sequence>
<evidence type="ECO:0000313" key="6">
    <source>
        <dbReference type="Proteomes" id="UP000293912"/>
    </source>
</evidence>
<dbReference type="SMART" id="SM00347">
    <property type="entry name" value="HTH_MARR"/>
    <property type="match status" value="1"/>
</dbReference>
<dbReference type="PROSITE" id="PS50995">
    <property type="entry name" value="HTH_MARR_2"/>
    <property type="match status" value="1"/>
</dbReference>
<dbReference type="Pfam" id="PF01047">
    <property type="entry name" value="MarR"/>
    <property type="match status" value="1"/>
</dbReference>
<keyword evidence="2" id="KW-0238">DNA-binding</keyword>
<evidence type="ECO:0000259" key="4">
    <source>
        <dbReference type="PROSITE" id="PS50995"/>
    </source>
</evidence>